<reference evidence="2 3" key="1">
    <citation type="submission" date="2018-03" db="EMBL/GenBank/DDBJ databases">
        <title>Genomic Encyclopedia of Archaeal and Bacterial Type Strains, Phase II (KMG-II): from individual species to whole genera.</title>
        <authorList>
            <person name="Goeker M."/>
        </authorList>
    </citation>
    <scope>NUCLEOTIDE SEQUENCE [LARGE SCALE GENOMIC DNA]</scope>
    <source>
        <strain evidence="2 3">DSM 45601</strain>
    </source>
</reference>
<keyword evidence="3" id="KW-1185">Reference proteome</keyword>
<feature type="region of interest" description="Disordered" evidence="1">
    <location>
        <begin position="50"/>
        <end position="70"/>
    </location>
</feature>
<evidence type="ECO:0000313" key="2">
    <source>
        <dbReference type="EMBL" id="PRX97410.1"/>
    </source>
</evidence>
<protein>
    <submittedName>
        <fullName evidence="2">Uncharacterized protein</fullName>
    </submittedName>
</protein>
<accession>A0A2T0Q0V0</accession>
<proteinExistence type="predicted"/>
<dbReference type="AlphaFoldDB" id="A0A2T0Q0V0"/>
<name>A0A2T0Q0V0_9ACTN</name>
<dbReference type="EMBL" id="PVZC01000006">
    <property type="protein sequence ID" value="PRX97410.1"/>
    <property type="molecule type" value="Genomic_DNA"/>
</dbReference>
<evidence type="ECO:0000313" key="3">
    <source>
        <dbReference type="Proteomes" id="UP000237846"/>
    </source>
</evidence>
<feature type="compositionally biased region" description="Low complexity" evidence="1">
    <location>
        <begin position="50"/>
        <end position="60"/>
    </location>
</feature>
<sequence>MLVRPTGTPSGMWFDWTLLRAPALPQPGPNPGPAGAAAPKALLGRRVRPPWRSVPVRGGVTQINGRVARR</sequence>
<organism evidence="2 3">
    <name type="scientific">Allonocardiopsis opalescens</name>
    <dbReference type="NCBI Taxonomy" id="1144618"/>
    <lineage>
        <taxon>Bacteria</taxon>
        <taxon>Bacillati</taxon>
        <taxon>Actinomycetota</taxon>
        <taxon>Actinomycetes</taxon>
        <taxon>Streptosporangiales</taxon>
        <taxon>Allonocardiopsis</taxon>
    </lineage>
</organism>
<gene>
    <name evidence="2" type="ORF">CLV72_106449</name>
</gene>
<dbReference type="Proteomes" id="UP000237846">
    <property type="component" value="Unassembled WGS sequence"/>
</dbReference>
<comment type="caution">
    <text evidence="2">The sequence shown here is derived from an EMBL/GenBank/DDBJ whole genome shotgun (WGS) entry which is preliminary data.</text>
</comment>
<evidence type="ECO:0000256" key="1">
    <source>
        <dbReference type="SAM" id="MobiDB-lite"/>
    </source>
</evidence>